<accession>A0A2M9D145</accession>
<reference evidence="2 3" key="1">
    <citation type="submission" date="2017-11" db="EMBL/GenBank/DDBJ databases">
        <title>Genomic Encyclopedia of Archaeal and Bacterial Type Strains, Phase II (KMG-II): From Individual Species to Whole Genera.</title>
        <authorList>
            <person name="Goeker M."/>
        </authorList>
    </citation>
    <scope>NUCLEOTIDE SEQUENCE [LARGE SCALE GENOMIC DNA]</scope>
    <source>
        <strain evidence="2 3">DSM 25478</strain>
    </source>
</reference>
<evidence type="ECO:0000256" key="1">
    <source>
        <dbReference type="SAM" id="MobiDB-lite"/>
    </source>
</evidence>
<evidence type="ECO:0000313" key="3">
    <source>
        <dbReference type="Proteomes" id="UP000231693"/>
    </source>
</evidence>
<protein>
    <submittedName>
        <fullName evidence="2">Uncharacterized protein</fullName>
    </submittedName>
</protein>
<dbReference type="EMBL" id="PGFE01000001">
    <property type="protein sequence ID" value="PJJ77847.1"/>
    <property type="molecule type" value="Genomic_DNA"/>
</dbReference>
<dbReference type="AlphaFoldDB" id="A0A2M9D145"/>
<evidence type="ECO:0000313" key="2">
    <source>
        <dbReference type="EMBL" id="PJJ77847.1"/>
    </source>
</evidence>
<organism evidence="2 3">
    <name type="scientific">Sediminihabitans luteus</name>
    <dbReference type="NCBI Taxonomy" id="1138585"/>
    <lineage>
        <taxon>Bacteria</taxon>
        <taxon>Bacillati</taxon>
        <taxon>Actinomycetota</taxon>
        <taxon>Actinomycetes</taxon>
        <taxon>Micrococcales</taxon>
        <taxon>Cellulomonadaceae</taxon>
        <taxon>Sediminihabitans</taxon>
    </lineage>
</organism>
<feature type="compositionally biased region" description="Low complexity" evidence="1">
    <location>
        <begin position="29"/>
        <end position="42"/>
    </location>
</feature>
<keyword evidence="3" id="KW-1185">Reference proteome</keyword>
<proteinExistence type="predicted"/>
<feature type="region of interest" description="Disordered" evidence="1">
    <location>
        <begin position="26"/>
        <end position="60"/>
    </location>
</feature>
<feature type="compositionally biased region" description="Polar residues" evidence="1">
    <location>
        <begin position="51"/>
        <end position="60"/>
    </location>
</feature>
<comment type="caution">
    <text evidence="2">The sequence shown here is derived from an EMBL/GenBank/DDBJ whole genome shotgun (WGS) entry which is preliminary data.</text>
</comment>
<name>A0A2M9D145_9CELL</name>
<gene>
    <name evidence="2" type="ORF">CLV28_1073</name>
</gene>
<sequence>MRMLIDSPLAEESESALLKAFVRDDTDSLPPLDRLPVVLDTPTDGDDTEHSTTSARQEPR</sequence>
<dbReference type="Proteomes" id="UP000231693">
    <property type="component" value="Unassembled WGS sequence"/>
</dbReference>